<dbReference type="InterPro" id="IPR006127">
    <property type="entry name" value="ZnuA-like"/>
</dbReference>
<gene>
    <name evidence="5" type="ORF">H9Q80_15080</name>
</gene>
<name>A0A7G9GL74_9FIRM</name>
<evidence type="ECO:0000313" key="5">
    <source>
        <dbReference type="EMBL" id="QNM11556.1"/>
    </source>
</evidence>
<evidence type="ECO:0000256" key="2">
    <source>
        <dbReference type="ARBA" id="ARBA00022448"/>
    </source>
</evidence>
<dbReference type="PROSITE" id="PS51257">
    <property type="entry name" value="PROKAR_LIPOPROTEIN"/>
    <property type="match status" value="1"/>
</dbReference>
<feature type="chain" id="PRO_5028932534" evidence="4">
    <location>
        <begin position="24"/>
        <end position="319"/>
    </location>
</feature>
<protein>
    <submittedName>
        <fullName evidence="5">Zinc ABC transporter substrate-binding protein</fullName>
    </submittedName>
</protein>
<reference evidence="5 6" key="1">
    <citation type="submission" date="2020-08" db="EMBL/GenBank/DDBJ databases">
        <authorList>
            <person name="Liu C."/>
            <person name="Sun Q."/>
        </authorList>
    </citation>
    <scope>NUCLEOTIDE SEQUENCE [LARGE SCALE GENOMIC DNA]</scope>
    <source>
        <strain evidence="5 6">NSJ-61</strain>
    </source>
</reference>
<dbReference type="InterPro" id="IPR050492">
    <property type="entry name" value="Bact_metal-bind_prot9"/>
</dbReference>
<dbReference type="AlphaFoldDB" id="A0A7G9GL74"/>
<evidence type="ECO:0000256" key="1">
    <source>
        <dbReference type="ARBA" id="ARBA00011028"/>
    </source>
</evidence>
<dbReference type="KEGG" id="ehn:H9Q80_15080"/>
<evidence type="ECO:0000313" key="6">
    <source>
        <dbReference type="Proteomes" id="UP000515856"/>
    </source>
</evidence>
<keyword evidence="6" id="KW-1185">Reference proteome</keyword>
<accession>A0A7G9GL74</accession>
<proteinExistence type="inferred from homology"/>
<evidence type="ECO:0000256" key="4">
    <source>
        <dbReference type="SAM" id="SignalP"/>
    </source>
</evidence>
<keyword evidence="3 4" id="KW-0732">Signal</keyword>
<feature type="signal peptide" evidence="4">
    <location>
        <begin position="1"/>
        <end position="23"/>
    </location>
</feature>
<dbReference type="PANTHER" id="PTHR42953:SF3">
    <property type="entry name" value="HIGH-AFFINITY ZINC UPTAKE SYSTEM PROTEIN ZNUA"/>
    <property type="match status" value="1"/>
</dbReference>
<dbReference type="Proteomes" id="UP000515856">
    <property type="component" value="Chromosome"/>
</dbReference>
<sequence length="319" mass="36656">MKKLQSFLVIMLCALFLSGCSEEHPKVATTIYPLTYLVDRIAGNYVEVENISTDTLVQRAQLKEDYKKTLKNSDILFYIGGLEPYMDIYYDDIRSTKVNMVNLETKSAVYKFERYTTTTINGITTGVEAPYYDGDAFKMLDLYDSDPMLWMDPVAMTSMAHDICTSLSNQYPEYKKIFQSNYKKLEVDLARLDADYQKIPEEHMQISFVSMTPSFGIWQKSYGVNVYPVCLSKYGALPTKDQLEAIKSRIRADKVRYMVLEQNLPEDMAKLQQQLIDELGLTPINMSNLSSISESDQKATKDYLTIMYENLKMLENMAS</sequence>
<dbReference type="RefSeq" id="WP_117452426.1">
    <property type="nucleotide sequence ID" value="NZ_CP060636.1"/>
</dbReference>
<dbReference type="PANTHER" id="PTHR42953">
    <property type="entry name" value="HIGH-AFFINITY ZINC UPTAKE SYSTEM PROTEIN ZNUA-RELATED"/>
    <property type="match status" value="1"/>
</dbReference>
<dbReference type="Pfam" id="PF01297">
    <property type="entry name" value="ZnuA"/>
    <property type="match status" value="1"/>
</dbReference>
<dbReference type="EMBL" id="CP060636">
    <property type="protein sequence ID" value="QNM11556.1"/>
    <property type="molecule type" value="Genomic_DNA"/>
</dbReference>
<dbReference type="GO" id="GO:0046872">
    <property type="term" value="F:metal ion binding"/>
    <property type="evidence" value="ECO:0007669"/>
    <property type="project" value="InterPro"/>
</dbReference>
<evidence type="ECO:0000256" key="3">
    <source>
        <dbReference type="ARBA" id="ARBA00022729"/>
    </source>
</evidence>
<dbReference type="GO" id="GO:0030001">
    <property type="term" value="P:metal ion transport"/>
    <property type="evidence" value="ECO:0007669"/>
    <property type="project" value="InterPro"/>
</dbReference>
<dbReference type="Gene3D" id="3.40.50.1980">
    <property type="entry name" value="Nitrogenase molybdenum iron protein domain"/>
    <property type="match status" value="2"/>
</dbReference>
<organism evidence="5 6">
    <name type="scientific">[Eubacterium] hominis</name>
    <dbReference type="NCBI Taxonomy" id="2764325"/>
    <lineage>
        <taxon>Bacteria</taxon>
        <taxon>Bacillati</taxon>
        <taxon>Bacillota</taxon>
        <taxon>Erysipelotrichia</taxon>
        <taxon>Erysipelotrichales</taxon>
        <taxon>Erysipelotrichaceae</taxon>
        <taxon>Amedibacillus</taxon>
    </lineage>
</organism>
<dbReference type="SUPFAM" id="SSF53807">
    <property type="entry name" value="Helical backbone' metal receptor"/>
    <property type="match status" value="1"/>
</dbReference>
<comment type="similarity">
    <text evidence="1">Belongs to the bacterial solute-binding protein 9 family.</text>
</comment>
<keyword evidence="2" id="KW-0813">Transport</keyword>